<dbReference type="InterPro" id="IPR015856">
    <property type="entry name" value="ABC_transpr_CbiO/EcfA_su"/>
</dbReference>
<keyword evidence="2" id="KW-0813">Transport</keyword>
<reference evidence="6 7" key="1">
    <citation type="submission" date="2016-10" db="EMBL/GenBank/DDBJ databases">
        <title>Actinomyces aegypiusis sp. nov., isolated from the Aegypius monachus in Qinghai Tibet Plateau China.</title>
        <authorList>
            <person name="Wang Y."/>
        </authorList>
    </citation>
    <scope>NUCLEOTIDE SEQUENCE [LARGE SCALE GENOMIC DNA]</scope>
    <source>
        <strain evidence="6 7">VUL4_3</strain>
    </source>
</reference>
<accession>A0A1D9MLI4</accession>
<feature type="domain" description="ABC transporter" evidence="5">
    <location>
        <begin position="1"/>
        <end position="241"/>
    </location>
</feature>
<sequence length="517" mass="55199">MTGASVVANQWGWRHASRRHFALDNLSLEISPGEKVLLLGPSGAGKSTLLHALAGVLEPDQGESHGELLLDGQPAQLGQTQVGLVLQDPASQVIVGKVGDDVAFGPESQCVPRPEIWQRVQASLAAVGLEVGFNRPTNALSGGQKQRMALAGSLAMGPQLLLLDEPTANLDPEGILEVRDAILAVQAATGATLVVVEHRVPIWAKQVDRIIVLERGGGVRASGRPDEILADLGQELSEQGVWIEDFQRPTPLPKWSAKKPADAGTPILSARDLTIGYQADHPVQEKLNCDILAGISTCITGVNGAGKSTLALTMAGLLPALSGQVLAAPTLRRPHPNDPRPRKALWGKRRKFNKVLADTGLLPPDPHDWESKHLLPRIGTVFQAPEHQFLTSTVRQELLVGPLALGVNQAEAEAKADEVLARLGLLKLAKANPFTLSGGEKRRLSVATVLVSSPQVIFLDEPTFGQDLKTWRELVALLKDLVNQGVTLVSVTHDEAYLDALGQQILHVDESGVKVIG</sequence>
<proteinExistence type="inferred from homology"/>
<evidence type="ECO:0000256" key="1">
    <source>
        <dbReference type="ARBA" id="ARBA00005417"/>
    </source>
</evidence>
<dbReference type="InterPro" id="IPR017871">
    <property type="entry name" value="ABC_transporter-like_CS"/>
</dbReference>
<feature type="domain" description="ABC transporter" evidence="5">
    <location>
        <begin position="268"/>
        <end position="517"/>
    </location>
</feature>
<dbReference type="InterPro" id="IPR003439">
    <property type="entry name" value="ABC_transporter-like_ATP-bd"/>
</dbReference>
<evidence type="ECO:0000313" key="7">
    <source>
        <dbReference type="Proteomes" id="UP000176288"/>
    </source>
</evidence>
<dbReference type="Pfam" id="PF00005">
    <property type="entry name" value="ABC_tran"/>
    <property type="match status" value="2"/>
</dbReference>
<dbReference type="OrthoDB" id="501320at2"/>
<evidence type="ECO:0000313" key="6">
    <source>
        <dbReference type="EMBL" id="AOZ73020.1"/>
    </source>
</evidence>
<organism evidence="6 7">
    <name type="scientific">Boudabousia tangfeifanii</name>
    <dbReference type="NCBI Taxonomy" id="1912795"/>
    <lineage>
        <taxon>Bacteria</taxon>
        <taxon>Bacillati</taxon>
        <taxon>Actinomycetota</taxon>
        <taxon>Actinomycetes</taxon>
        <taxon>Actinomycetales</taxon>
        <taxon>Actinomycetaceae</taxon>
        <taxon>Boudabousia</taxon>
    </lineage>
</organism>
<dbReference type="SMART" id="SM00382">
    <property type="entry name" value="AAA"/>
    <property type="match status" value="2"/>
</dbReference>
<dbReference type="GO" id="GO:0016887">
    <property type="term" value="F:ATP hydrolysis activity"/>
    <property type="evidence" value="ECO:0007669"/>
    <property type="project" value="InterPro"/>
</dbReference>
<dbReference type="PANTHER" id="PTHR43553:SF24">
    <property type="entry name" value="ENERGY-COUPLING FACTOR TRANSPORTER ATP-BINDING PROTEIN ECFA1"/>
    <property type="match status" value="1"/>
</dbReference>
<evidence type="ECO:0000256" key="2">
    <source>
        <dbReference type="ARBA" id="ARBA00022448"/>
    </source>
</evidence>
<evidence type="ECO:0000256" key="4">
    <source>
        <dbReference type="ARBA" id="ARBA00022840"/>
    </source>
</evidence>
<dbReference type="PROSITE" id="PS50893">
    <property type="entry name" value="ABC_TRANSPORTER_2"/>
    <property type="match status" value="2"/>
</dbReference>
<dbReference type="RefSeq" id="WP_071164484.1">
    <property type="nucleotide sequence ID" value="NZ_CP017812.1"/>
</dbReference>
<evidence type="ECO:0000259" key="5">
    <source>
        <dbReference type="PROSITE" id="PS50893"/>
    </source>
</evidence>
<keyword evidence="4" id="KW-0067">ATP-binding</keyword>
<dbReference type="CDD" id="cd03225">
    <property type="entry name" value="ABC_cobalt_CbiO_domain1"/>
    <property type="match status" value="2"/>
</dbReference>
<gene>
    <name evidence="6" type="ORF">BK816_06725</name>
</gene>
<name>A0A1D9MLI4_9ACTO</name>
<evidence type="ECO:0000256" key="3">
    <source>
        <dbReference type="ARBA" id="ARBA00022741"/>
    </source>
</evidence>
<dbReference type="GO" id="GO:0043190">
    <property type="term" value="C:ATP-binding cassette (ABC) transporter complex"/>
    <property type="evidence" value="ECO:0007669"/>
    <property type="project" value="TreeGrafter"/>
</dbReference>
<dbReference type="GO" id="GO:0042626">
    <property type="term" value="F:ATPase-coupled transmembrane transporter activity"/>
    <property type="evidence" value="ECO:0007669"/>
    <property type="project" value="TreeGrafter"/>
</dbReference>
<dbReference type="PANTHER" id="PTHR43553">
    <property type="entry name" value="HEAVY METAL TRANSPORTER"/>
    <property type="match status" value="1"/>
</dbReference>
<dbReference type="PROSITE" id="PS00211">
    <property type="entry name" value="ABC_TRANSPORTER_1"/>
    <property type="match status" value="2"/>
</dbReference>
<dbReference type="EMBL" id="CP017812">
    <property type="protein sequence ID" value="AOZ73020.1"/>
    <property type="molecule type" value="Genomic_DNA"/>
</dbReference>
<dbReference type="AlphaFoldDB" id="A0A1D9MLI4"/>
<dbReference type="Proteomes" id="UP000176288">
    <property type="component" value="Chromosome"/>
</dbReference>
<dbReference type="InterPro" id="IPR050095">
    <property type="entry name" value="ECF_ABC_transporter_ATP-bd"/>
</dbReference>
<comment type="similarity">
    <text evidence="1">Belongs to the ABC transporter superfamily.</text>
</comment>
<dbReference type="SUPFAM" id="SSF52540">
    <property type="entry name" value="P-loop containing nucleoside triphosphate hydrolases"/>
    <property type="match status" value="2"/>
</dbReference>
<keyword evidence="3" id="KW-0547">Nucleotide-binding</keyword>
<keyword evidence="7" id="KW-1185">Reference proteome</keyword>
<protein>
    <recommendedName>
        <fullName evidence="5">ABC transporter domain-containing protein</fullName>
    </recommendedName>
</protein>
<dbReference type="STRING" id="1912795.BK816_06725"/>
<dbReference type="Gene3D" id="3.40.50.300">
    <property type="entry name" value="P-loop containing nucleotide triphosphate hydrolases"/>
    <property type="match status" value="2"/>
</dbReference>
<dbReference type="InterPro" id="IPR027417">
    <property type="entry name" value="P-loop_NTPase"/>
</dbReference>
<dbReference type="GO" id="GO:0005524">
    <property type="term" value="F:ATP binding"/>
    <property type="evidence" value="ECO:0007669"/>
    <property type="project" value="UniProtKB-KW"/>
</dbReference>
<dbReference type="KEGG" id="avu:BK816_06725"/>
<dbReference type="InterPro" id="IPR003593">
    <property type="entry name" value="AAA+_ATPase"/>
</dbReference>